<evidence type="ECO:0000256" key="5">
    <source>
        <dbReference type="SAM" id="MobiDB-lite"/>
    </source>
</evidence>
<feature type="region of interest" description="Disordered" evidence="5">
    <location>
        <begin position="198"/>
        <end position="231"/>
    </location>
</feature>
<feature type="transmembrane region" description="Helical" evidence="6">
    <location>
        <begin position="12"/>
        <end position="33"/>
    </location>
</feature>
<evidence type="ECO:0000256" key="3">
    <source>
        <dbReference type="ARBA" id="ARBA00022989"/>
    </source>
</evidence>
<feature type="transmembrane region" description="Helical" evidence="6">
    <location>
        <begin position="66"/>
        <end position="85"/>
    </location>
</feature>
<accession>A0A8J6C7U3</accession>
<feature type="transmembrane region" description="Helical" evidence="6">
    <location>
        <begin position="40"/>
        <end position="60"/>
    </location>
</feature>
<proteinExistence type="predicted"/>
<dbReference type="Pfam" id="PF03547">
    <property type="entry name" value="Mem_trans"/>
    <property type="match status" value="1"/>
</dbReference>
<evidence type="ECO:0000256" key="4">
    <source>
        <dbReference type="ARBA" id="ARBA00023136"/>
    </source>
</evidence>
<dbReference type="EMBL" id="JAGTXO010000060">
    <property type="protein sequence ID" value="KAG8457928.1"/>
    <property type="molecule type" value="Genomic_DNA"/>
</dbReference>
<reference evidence="7" key="1">
    <citation type="submission" date="2021-05" db="EMBL/GenBank/DDBJ databases">
        <title>The genome of the haptophyte Pavlova lutheri (Diacronema luteri, Pavlovales) - a model for lipid biosynthesis in eukaryotic algae.</title>
        <authorList>
            <person name="Hulatt C.J."/>
            <person name="Posewitz M.C."/>
        </authorList>
    </citation>
    <scope>NUCLEOTIDE SEQUENCE</scope>
    <source>
        <strain evidence="7">NIVA-4/92</strain>
    </source>
</reference>
<feature type="region of interest" description="Disordered" evidence="5">
    <location>
        <begin position="303"/>
        <end position="324"/>
    </location>
</feature>
<evidence type="ECO:0000313" key="8">
    <source>
        <dbReference type="Proteomes" id="UP000751190"/>
    </source>
</evidence>
<gene>
    <name evidence="7" type="ORF">KFE25_011994</name>
</gene>
<keyword evidence="4 6" id="KW-0472">Membrane</keyword>
<dbReference type="AlphaFoldDB" id="A0A8J6C7U3"/>
<dbReference type="Proteomes" id="UP000751190">
    <property type="component" value="Unassembled WGS sequence"/>
</dbReference>
<organism evidence="7 8">
    <name type="scientific">Diacronema lutheri</name>
    <name type="common">Unicellular marine alga</name>
    <name type="synonym">Monochrysis lutheri</name>
    <dbReference type="NCBI Taxonomy" id="2081491"/>
    <lineage>
        <taxon>Eukaryota</taxon>
        <taxon>Haptista</taxon>
        <taxon>Haptophyta</taxon>
        <taxon>Pavlovophyceae</taxon>
        <taxon>Pavlovales</taxon>
        <taxon>Pavlovaceae</taxon>
        <taxon>Diacronema</taxon>
    </lineage>
</organism>
<evidence type="ECO:0000256" key="2">
    <source>
        <dbReference type="ARBA" id="ARBA00022692"/>
    </source>
</evidence>
<feature type="compositionally biased region" description="Low complexity" evidence="5">
    <location>
        <begin position="173"/>
        <end position="184"/>
    </location>
</feature>
<keyword evidence="3 6" id="KW-1133">Transmembrane helix</keyword>
<sequence length="324" mass="33365">MSSALHALLRVLGHQGSFLTLGCVLGTVFPLFDPSPIARFVWYVALPALLFRSMLLLDLSSINVPFLGAMLVAKWAIAAGGMALARATLSGDRLKSCGLCGLLISCSNDLAFGYPLVQALMPTMAAQVVLLSAVQNLCVNPFLFALMDLGAHTQQQRRQARLREHAAGGDGAASGARGAHASGSGACGRLRAGAATSLSRAERSSGAGGGNGGDGGAGSSDGGEGGGETGEDVEWRHHAQPLLHANSASDRVGEREALLRSHAERTAAIAAGARARARAPPAGRAARAARRARARARAPRARCCAGGASRPSSRRWLQRPHGAC</sequence>
<comment type="subcellular location">
    <subcellularLocation>
        <location evidence="1">Membrane</location>
        <topology evidence="1">Multi-pass membrane protein</topology>
    </subcellularLocation>
</comment>
<keyword evidence="8" id="KW-1185">Reference proteome</keyword>
<dbReference type="InterPro" id="IPR004776">
    <property type="entry name" value="Mem_transp_PIN-like"/>
</dbReference>
<evidence type="ECO:0000256" key="6">
    <source>
        <dbReference type="SAM" id="Phobius"/>
    </source>
</evidence>
<feature type="region of interest" description="Disordered" evidence="5">
    <location>
        <begin position="157"/>
        <end position="184"/>
    </location>
</feature>
<comment type="caution">
    <text evidence="7">The sequence shown here is derived from an EMBL/GenBank/DDBJ whole genome shotgun (WGS) entry which is preliminary data.</text>
</comment>
<protein>
    <submittedName>
        <fullName evidence="7">Uncharacterized protein</fullName>
    </submittedName>
</protein>
<feature type="compositionally biased region" description="Gly residues" evidence="5">
    <location>
        <begin position="206"/>
        <end position="228"/>
    </location>
</feature>
<evidence type="ECO:0000313" key="7">
    <source>
        <dbReference type="EMBL" id="KAG8457928.1"/>
    </source>
</evidence>
<dbReference type="GO" id="GO:0016020">
    <property type="term" value="C:membrane"/>
    <property type="evidence" value="ECO:0007669"/>
    <property type="project" value="UniProtKB-SubCell"/>
</dbReference>
<evidence type="ECO:0000256" key="1">
    <source>
        <dbReference type="ARBA" id="ARBA00004141"/>
    </source>
</evidence>
<keyword evidence="2 6" id="KW-0812">Transmembrane</keyword>
<dbReference type="OrthoDB" id="10647489at2759"/>
<name>A0A8J6C7U3_DIALT</name>
<dbReference type="GO" id="GO:0055085">
    <property type="term" value="P:transmembrane transport"/>
    <property type="evidence" value="ECO:0007669"/>
    <property type="project" value="InterPro"/>
</dbReference>